<accession>A0A1Y1S9X7</accession>
<dbReference type="Proteomes" id="UP000192639">
    <property type="component" value="Unassembled WGS sequence"/>
</dbReference>
<dbReference type="GO" id="GO:0004475">
    <property type="term" value="F:mannose-1-phosphate guanylyltransferase (GTP) activity"/>
    <property type="evidence" value="ECO:0007669"/>
    <property type="project" value="UniProtKB-EC"/>
</dbReference>
<dbReference type="FunFam" id="3.90.550.10:FF:000013">
    <property type="entry name" value="mannose-1-phosphate guanyltransferase beta"/>
    <property type="match status" value="1"/>
</dbReference>
<evidence type="ECO:0000256" key="5">
    <source>
        <dbReference type="ARBA" id="ARBA00023306"/>
    </source>
</evidence>
<keyword evidence="4" id="KW-0808">Transferase</keyword>
<evidence type="ECO:0000313" key="10">
    <source>
        <dbReference type="Proteomes" id="UP000192639"/>
    </source>
</evidence>
<proteinExistence type="inferred from homology"/>
<dbReference type="GO" id="GO:0009298">
    <property type="term" value="P:GDP-mannose biosynthetic process"/>
    <property type="evidence" value="ECO:0007669"/>
    <property type="project" value="EnsemblFungi"/>
</dbReference>
<dbReference type="InterPro" id="IPR050486">
    <property type="entry name" value="Mannose-1P_guanyltransferase"/>
</dbReference>
<dbReference type="InterPro" id="IPR056729">
    <property type="entry name" value="GMPPB_C"/>
</dbReference>
<dbReference type="OrthoDB" id="1733332at2759"/>
<dbReference type="PANTHER" id="PTHR22572">
    <property type="entry name" value="SUGAR-1-PHOSPHATE GUANYL TRANSFERASE"/>
    <property type="match status" value="1"/>
</dbReference>
<gene>
    <name evidence="9" type="primary">GMPPB</name>
    <name evidence="9" type="ORF">ECANGB1_1659</name>
</gene>
<comment type="caution">
    <text evidence="9">The sequence shown here is derived from an EMBL/GenBank/DDBJ whole genome shotgun (WGS) entry which is preliminary data.</text>
</comment>
<dbReference type="Gene3D" id="2.160.10.10">
    <property type="entry name" value="Hexapeptide repeat proteins"/>
    <property type="match status" value="1"/>
</dbReference>
<protein>
    <recommendedName>
        <fullName evidence="3">mannose-1-phosphate guanylyltransferase</fullName>
        <ecNumber evidence="3">2.7.7.13</ecNumber>
    </recommendedName>
</protein>
<evidence type="ECO:0000256" key="1">
    <source>
        <dbReference type="ARBA" id="ARBA00004823"/>
    </source>
</evidence>
<comment type="similarity">
    <text evidence="2">Belongs to the transferase hexapeptide repeat family.</text>
</comment>
<dbReference type="VEuPathDB" id="MicrosporidiaDB:ECANGB1_1659"/>
<keyword evidence="5" id="KW-0131">Cell cycle</keyword>
<evidence type="ECO:0000313" key="9">
    <source>
        <dbReference type="EMBL" id="ORD95000.1"/>
    </source>
</evidence>
<evidence type="ECO:0000256" key="6">
    <source>
        <dbReference type="ARBA" id="ARBA00047343"/>
    </source>
</evidence>
<dbReference type="Pfam" id="PF00483">
    <property type="entry name" value="NTP_transferase"/>
    <property type="match status" value="1"/>
</dbReference>
<dbReference type="AlphaFoldDB" id="A0A1Y1S9X7"/>
<comment type="pathway">
    <text evidence="1">Nucleotide-sugar biosynthesis; GDP-alpha-D-mannose biosynthesis; GDP-alpha-D-mannose from alpha-D-mannose 1-phosphate (GTP route): step 1/1.</text>
</comment>
<dbReference type="GO" id="GO:0000032">
    <property type="term" value="P:cell wall mannoprotein biosynthetic process"/>
    <property type="evidence" value="ECO:0007669"/>
    <property type="project" value="EnsemblFungi"/>
</dbReference>
<name>A0A1Y1S9X7_9MICR</name>
<dbReference type="Pfam" id="PF25087">
    <property type="entry name" value="GMPPB_C"/>
    <property type="match status" value="1"/>
</dbReference>
<evidence type="ECO:0000259" key="8">
    <source>
        <dbReference type="Pfam" id="PF25087"/>
    </source>
</evidence>
<evidence type="ECO:0000256" key="2">
    <source>
        <dbReference type="ARBA" id="ARBA00007274"/>
    </source>
</evidence>
<dbReference type="EC" id="2.7.7.13" evidence="3"/>
<feature type="domain" description="Mannose-1-phosphate guanyltransferase C-terminal" evidence="8">
    <location>
        <begin position="245"/>
        <end position="300"/>
    </location>
</feature>
<dbReference type="Gene3D" id="3.90.550.10">
    <property type="entry name" value="Spore Coat Polysaccharide Biosynthesis Protein SpsA, Chain A"/>
    <property type="match status" value="1"/>
</dbReference>
<dbReference type="EMBL" id="LWDP01000005">
    <property type="protein sequence ID" value="ORD95000.1"/>
    <property type="molecule type" value="Genomic_DNA"/>
</dbReference>
<dbReference type="SUPFAM" id="SSF53448">
    <property type="entry name" value="Nucleotide-diphospho-sugar transferases"/>
    <property type="match status" value="1"/>
</dbReference>
<comment type="catalytic activity">
    <reaction evidence="6">
        <text>alpha-D-mannose 1-phosphate + GTP + H(+) = GDP-alpha-D-mannose + diphosphate</text>
        <dbReference type="Rhea" id="RHEA:15229"/>
        <dbReference type="ChEBI" id="CHEBI:15378"/>
        <dbReference type="ChEBI" id="CHEBI:33019"/>
        <dbReference type="ChEBI" id="CHEBI:37565"/>
        <dbReference type="ChEBI" id="CHEBI:57527"/>
        <dbReference type="ChEBI" id="CHEBI:58409"/>
        <dbReference type="EC" id="2.7.7.13"/>
    </reaction>
</comment>
<dbReference type="InterPro" id="IPR029044">
    <property type="entry name" value="Nucleotide-diphossugar_trans"/>
</dbReference>
<feature type="domain" description="Nucleotidyl transferase" evidence="7">
    <location>
        <begin position="6"/>
        <end position="235"/>
    </location>
</feature>
<evidence type="ECO:0000256" key="4">
    <source>
        <dbReference type="ARBA" id="ARBA00022679"/>
    </source>
</evidence>
<sequence>MEVNTAVLLVGGKGSRLYPLTATRPKPLVPFLNKPIIEYQIEILVKTGIKKIILALNYFSEQIKAKALLWEQKYGIEVIYSKEGVPLGTAGPLKLAERHISGDGFIVFNTDIYAFVELDKMIGRFVELNETGKCVALIMTTDIDDPTRFGLIKTDGDRVVEFIEKPDKYTGNINTINAGMYVFSREILNKIHLRETSIEKEIFPEIAEAGHMRIFNLDGIWCDIGVPREYLNGQKMALELSGDSGRNVVLGQGVEVADGVELENCVLLDNVVVEKGCVIKNALIGKGCVIKANTIINDEETLVLKDNTVYPNECCGGFCGCI</sequence>
<evidence type="ECO:0000259" key="7">
    <source>
        <dbReference type="Pfam" id="PF00483"/>
    </source>
</evidence>
<reference evidence="9 10" key="1">
    <citation type="journal article" date="2017" name="Environ. Microbiol.">
        <title>Decay of the glycolytic pathway and adaptation to intranuclear parasitism within Enterocytozoonidae microsporidia.</title>
        <authorList>
            <person name="Wiredu Boakye D."/>
            <person name="Jaroenlak P."/>
            <person name="Prachumwat A."/>
            <person name="Williams T.A."/>
            <person name="Bateman K.S."/>
            <person name="Itsathitphaisarn O."/>
            <person name="Sritunyalucksana K."/>
            <person name="Paszkiewicz K.H."/>
            <person name="Moore K.A."/>
            <person name="Stentiford G.D."/>
            <person name="Williams B.A."/>
        </authorList>
    </citation>
    <scope>NUCLEOTIDE SEQUENCE [LARGE SCALE GENOMIC DNA]</scope>
    <source>
        <strain evidence="9 10">GB1</strain>
    </source>
</reference>
<keyword evidence="10" id="KW-1185">Reference proteome</keyword>
<dbReference type="InterPro" id="IPR005835">
    <property type="entry name" value="NTP_transferase_dom"/>
</dbReference>
<organism evidence="9 10">
    <name type="scientific">Enterospora canceri</name>
    <dbReference type="NCBI Taxonomy" id="1081671"/>
    <lineage>
        <taxon>Eukaryota</taxon>
        <taxon>Fungi</taxon>
        <taxon>Fungi incertae sedis</taxon>
        <taxon>Microsporidia</taxon>
        <taxon>Enterocytozoonidae</taxon>
        <taxon>Enterospora</taxon>
    </lineage>
</organism>
<evidence type="ECO:0000256" key="3">
    <source>
        <dbReference type="ARBA" id="ARBA00012387"/>
    </source>
</evidence>